<protein>
    <submittedName>
        <fullName evidence="1">Uncharacterized protein</fullName>
    </submittedName>
</protein>
<proteinExistence type="predicted"/>
<organism evidence="1">
    <name type="scientific">Methylobacterium bullatum</name>
    <dbReference type="NCBI Taxonomy" id="570505"/>
    <lineage>
        <taxon>Bacteria</taxon>
        <taxon>Pseudomonadati</taxon>
        <taxon>Pseudomonadota</taxon>
        <taxon>Alphaproteobacteria</taxon>
        <taxon>Hyphomicrobiales</taxon>
        <taxon>Methylobacteriaceae</taxon>
        <taxon>Methylobacterium</taxon>
    </lineage>
</organism>
<name>A0A679JLI8_9HYPH</name>
<dbReference type="EMBL" id="LR743510">
    <property type="protein sequence ID" value="CAA2138394.1"/>
    <property type="molecule type" value="Genomic_DNA"/>
</dbReference>
<keyword evidence="1" id="KW-0614">Plasmid</keyword>
<evidence type="ECO:0000313" key="2">
    <source>
        <dbReference type="EMBL" id="GJD37568.1"/>
    </source>
</evidence>
<evidence type="ECO:0000313" key="1">
    <source>
        <dbReference type="EMBL" id="CAA2138394.1"/>
    </source>
</evidence>
<reference evidence="1" key="2">
    <citation type="submission" date="2019-12" db="EMBL/GenBank/DDBJ databases">
        <authorList>
            <person name="Cremers G."/>
        </authorList>
    </citation>
    <scope>NUCLEOTIDE SEQUENCE</scope>
    <source>
        <strain evidence="1">Mbul2</strain>
        <plasmid evidence="1">1</plasmid>
    </source>
</reference>
<gene>
    <name evidence="1" type="ORF">MBLL_01124</name>
    <name evidence="2" type="ORF">OICFNHDK_0005</name>
</gene>
<reference evidence="2" key="3">
    <citation type="submission" date="2021-08" db="EMBL/GenBank/DDBJ databases">
        <authorList>
            <person name="Tani A."/>
            <person name="Ola A."/>
            <person name="Ogura Y."/>
            <person name="Katsura K."/>
            <person name="Hayashi T."/>
        </authorList>
    </citation>
    <scope>NUCLEOTIDE SEQUENCE</scope>
    <source>
        <strain evidence="2">DSM 21893</strain>
    </source>
</reference>
<keyword evidence="3" id="KW-1185">Reference proteome</keyword>
<reference evidence="2" key="1">
    <citation type="journal article" date="2016" name="Front. Microbiol.">
        <title>Genome Sequence of the Piezophilic, Mesophilic Sulfate-Reducing Bacterium Desulfovibrio indicus J2T.</title>
        <authorList>
            <person name="Cao J."/>
            <person name="Maignien L."/>
            <person name="Shao Z."/>
            <person name="Alain K."/>
            <person name="Jebbar M."/>
        </authorList>
    </citation>
    <scope>NUCLEOTIDE SEQUENCE</scope>
    <source>
        <strain evidence="2">DSM 21893</strain>
    </source>
</reference>
<sequence>MGHPKKRLVREIGGFVNTHFPTEKPQKCLAMGAIKYAEPGLLFGLRSGNAEHFECRVKASWNRCA</sequence>
<dbReference type="AlphaFoldDB" id="A0A679JLI8"/>
<dbReference type="EMBL" id="BPQF01000001">
    <property type="protein sequence ID" value="GJD37568.1"/>
    <property type="molecule type" value="Genomic_DNA"/>
</dbReference>
<geneLocation type="plasmid" evidence="1">
    <name>1</name>
</geneLocation>
<dbReference type="Proteomes" id="UP001055307">
    <property type="component" value="Unassembled WGS sequence"/>
</dbReference>
<evidence type="ECO:0000313" key="3">
    <source>
        <dbReference type="Proteomes" id="UP001055307"/>
    </source>
</evidence>
<accession>A0A679JLI8</accession>